<evidence type="ECO:0000313" key="2">
    <source>
        <dbReference type="EMBL" id="KAJ8047312.1"/>
    </source>
</evidence>
<keyword evidence="1" id="KW-0732">Signal</keyword>
<feature type="signal peptide" evidence="1">
    <location>
        <begin position="1"/>
        <end position="19"/>
    </location>
</feature>
<gene>
    <name evidence="2" type="ORF">HOLleu_06285</name>
</gene>
<dbReference type="AlphaFoldDB" id="A0A9Q1CKP3"/>
<proteinExistence type="predicted"/>
<dbReference type="EMBL" id="JAIZAY010000002">
    <property type="protein sequence ID" value="KAJ8047312.1"/>
    <property type="molecule type" value="Genomic_DNA"/>
</dbReference>
<reference evidence="2" key="1">
    <citation type="submission" date="2021-10" db="EMBL/GenBank/DDBJ databases">
        <title>Tropical sea cucumber genome reveals ecological adaptation and Cuvierian tubules defense mechanism.</title>
        <authorList>
            <person name="Chen T."/>
        </authorList>
    </citation>
    <scope>NUCLEOTIDE SEQUENCE</scope>
    <source>
        <strain evidence="2">Nanhai2018</strain>
        <tissue evidence="2">Muscle</tissue>
    </source>
</reference>
<accession>A0A9Q1CKP3</accession>
<evidence type="ECO:0000313" key="3">
    <source>
        <dbReference type="Proteomes" id="UP001152320"/>
    </source>
</evidence>
<sequence length="93" mass="10185">MPLLRTQCLILLSIAAALSFGDFRLGPNGSDELNPNKQNKLENSIHYLKAVPVRTRHISLGSAFSAHLVLLDQGGHQVSKGFPAETEEMGEMR</sequence>
<evidence type="ECO:0000256" key="1">
    <source>
        <dbReference type="SAM" id="SignalP"/>
    </source>
</evidence>
<dbReference type="Proteomes" id="UP001152320">
    <property type="component" value="Chromosome 2"/>
</dbReference>
<keyword evidence="3" id="KW-1185">Reference proteome</keyword>
<comment type="caution">
    <text evidence="2">The sequence shown here is derived from an EMBL/GenBank/DDBJ whole genome shotgun (WGS) entry which is preliminary data.</text>
</comment>
<feature type="chain" id="PRO_5040442309" evidence="1">
    <location>
        <begin position="20"/>
        <end position="93"/>
    </location>
</feature>
<protein>
    <submittedName>
        <fullName evidence="2">Uncharacterized protein</fullName>
    </submittedName>
</protein>
<organism evidence="2 3">
    <name type="scientific">Holothuria leucospilota</name>
    <name type="common">Black long sea cucumber</name>
    <name type="synonym">Mertensiothuria leucospilota</name>
    <dbReference type="NCBI Taxonomy" id="206669"/>
    <lineage>
        <taxon>Eukaryota</taxon>
        <taxon>Metazoa</taxon>
        <taxon>Echinodermata</taxon>
        <taxon>Eleutherozoa</taxon>
        <taxon>Echinozoa</taxon>
        <taxon>Holothuroidea</taxon>
        <taxon>Aspidochirotacea</taxon>
        <taxon>Aspidochirotida</taxon>
        <taxon>Holothuriidae</taxon>
        <taxon>Holothuria</taxon>
    </lineage>
</organism>
<name>A0A9Q1CKP3_HOLLE</name>